<dbReference type="Gene3D" id="2.70.98.40">
    <property type="entry name" value="Glycoside hydrolase, family 65, N-terminal domain"/>
    <property type="match status" value="1"/>
</dbReference>
<reference evidence="7" key="1">
    <citation type="journal article" date="2019" name="Int. J. Syst. Evol. Microbiol.">
        <title>The Global Catalogue of Microorganisms (GCM) 10K type strain sequencing project: providing services to taxonomists for standard genome sequencing and annotation.</title>
        <authorList>
            <consortium name="The Broad Institute Genomics Platform"/>
            <consortium name="The Broad Institute Genome Sequencing Center for Infectious Disease"/>
            <person name="Wu L."/>
            <person name="Ma J."/>
        </authorList>
    </citation>
    <scope>NUCLEOTIDE SEQUENCE [LARGE SCALE GENOMIC DNA]</scope>
    <source>
        <strain evidence="7">Q85</strain>
    </source>
</reference>
<evidence type="ECO:0000259" key="5">
    <source>
        <dbReference type="Pfam" id="PF03636"/>
    </source>
</evidence>
<dbReference type="Gene3D" id="2.60.420.10">
    <property type="entry name" value="Maltose phosphorylase, domain 3"/>
    <property type="match status" value="1"/>
</dbReference>
<feature type="domain" description="Glycoside hydrolase family 65 C-terminal" evidence="4">
    <location>
        <begin position="656"/>
        <end position="711"/>
    </location>
</feature>
<dbReference type="InterPro" id="IPR017045">
    <property type="entry name" value="Malt_Pase/Glycosyl_Hdrlase"/>
</dbReference>
<protein>
    <submittedName>
        <fullName evidence="6">Glycoside hydrolase family 65 protein</fullName>
    </submittedName>
</protein>
<feature type="domain" description="Glycoside hydrolase family 65 central catalytic" evidence="3">
    <location>
        <begin position="295"/>
        <end position="642"/>
    </location>
</feature>
<dbReference type="GO" id="GO:0016787">
    <property type="term" value="F:hydrolase activity"/>
    <property type="evidence" value="ECO:0007669"/>
    <property type="project" value="UniProtKB-KW"/>
</dbReference>
<dbReference type="RefSeq" id="WP_380938582.1">
    <property type="nucleotide sequence ID" value="NZ_JBHUFC010000002.1"/>
</dbReference>
<dbReference type="InterPro" id="IPR008928">
    <property type="entry name" value="6-hairpin_glycosidase_sf"/>
</dbReference>
<dbReference type="Pfam" id="PF03636">
    <property type="entry name" value="Glyco_hydro_65N"/>
    <property type="match status" value="1"/>
</dbReference>
<dbReference type="InterPro" id="IPR005194">
    <property type="entry name" value="Glyco_hydro_65_C"/>
</dbReference>
<accession>A0ABW4N8N4</accession>
<dbReference type="Proteomes" id="UP001597283">
    <property type="component" value="Unassembled WGS sequence"/>
</dbReference>
<feature type="domain" description="Glycoside hydrolase family 65 N-terminal" evidence="5">
    <location>
        <begin position="39"/>
        <end position="144"/>
    </location>
</feature>
<evidence type="ECO:0000259" key="3">
    <source>
        <dbReference type="Pfam" id="PF03632"/>
    </source>
</evidence>
<evidence type="ECO:0000259" key="4">
    <source>
        <dbReference type="Pfam" id="PF03633"/>
    </source>
</evidence>
<proteinExistence type="inferred from homology"/>
<dbReference type="InterPro" id="IPR005195">
    <property type="entry name" value="Glyco_hydro_65_M"/>
</dbReference>
<dbReference type="PANTHER" id="PTHR11051:SF13">
    <property type="entry name" value="GLYCOSYL TRANSFERASE"/>
    <property type="match status" value="1"/>
</dbReference>
<feature type="region of interest" description="Disordered" evidence="2">
    <location>
        <begin position="1"/>
        <end position="20"/>
    </location>
</feature>
<evidence type="ECO:0000313" key="7">
    <source>
        <dbReference type="Proteomes" id="UP001597283"/>
    </source>
</evidence>
<dbReference type="InterPro" id="IPR005196">
    <property type="entry name" value="Glyco_hydro_65_N"/>
</dbReference>
<dbReference type="EMBL" id="JBHUFC010000002">
    <property type="protein sequence ID" value="MFD1786513.1"/>
    <property type="molecule type" value="Genomic_DNA"/>
</dbReference>
<dbReference type="PIRSF" id="PIRSF036289">
    <property type="entry name" value="Glycosyl_hydrolase_malt_phosph"/>
    <property type="match status" value="1"/>
</dbReference>
<name>A0ABW4N8N4_9SPHN</name>
<comment type="similarity">
    <text evidence="1">Belongs to the glycosyl hydrolase 65 family.</text>
</comment>
<keyword evidence="7" id="KW-1185">Reference proteome</keyword>
<organism evidence="6 7">
    <name type="scientific">Sphingomonas floccifaciens</name>
    <dbReference type="NCBI Taxonomy" id="1844115"/>
    <lineage>
        <taxon>Bacteria</taxon>
        <taxon>Pseudomonadati</taxon>
        <taxon>Pseudomonadota</taxon>
        <taxon>Alphaproteobacteria</taxon>
        <taxon>Sphingomonadales</taxon>
        <taxon>Sphingomonadaceae</taxon>
        <taxon>Sphingomonas</taxon>
    </lineage>
</organism>
<dbReference type="PANTHER" id="PTHR11051">
    <property type="entry name" value="GLYCOSYL HYDROLASE-RELATED"/>
    <property type="match status" value="1"/>
</dbReference>
<comment type="caution">
    <text evidence="6">The sequence shown here is derived from an EMBL/GenBank/DDBJ whole genome shotgun (WGS) entry which is preliminary data.</text>
</comment>
<gene>
    <name evidence="6" type="ORF">ACFSC3_02895</name>
</gene>
<dbReference type="Pfam" id="PF03632">
    <property type="entry name" value="Glyco_hydro_65m"/>
    <property type="match status" value="1"/>
</dbReference>
<keyword evidence="6" id="KW-0378">Hydrolase</keyword>
<sequence length="722" mass="77343">MMEARPLPVPDPDASPYGGDSWRLTADAAALAFEQTPPLLSLGNGFIGLRGPGGRDEPTLYLNGVYEEQPIPYHEAAHGYARSSDTRLATADPTRLRILVDGRPLRAWDEAELDMAAGRLRLSASLGAVRVTLDRLVAMDRDAVFTRIRAEGPVGTPLSVVPHILPPPGPEAPDADAPYDPRVGPALARSPWQALLTADHHRVDRLPVSGWQVAVCVSGGGAIDIGAAGIAQIDVVAGIAAARDASPDTLIATARAVTAIDFDTACTAQCAWFDAIWRVVGIDLPDTVGGTRAMRHALFQLIQAAGRDGRTSLAAKGQTGEGYEGHVFWDADSYALPVLALVAPDIARAMLRWRIAGLDDARANARAMGQTRGALYPWRTIGGRECSSFFPAGSAQYHINADIAHALRLYVATTGDTAIFDEGGAEMLAETARIWLQIGWHDPARGDAFVINRVTGPDEYSAIVDNNLYTNLMAAEHLRFAATVAGAHLSADEVAAMRRAADAMAVPFDAERNIPAQDDRFFALEPWPFAATLPDKYPLLIHYHPLTIYRHRVAKQADAVLAAAILPRRFDRDTRTRMLDVYEAVTVHDSTLSAAPFAMLAASVGDADRALAYWRRSVMTDLSNLFANSGHGLHMAALAGAWSALVYGFAGMTVLDGLGFAPIAMPALGGYAFGILWHGSALKVTVSDTRVRYTLDSGGPVAFRHSDEALTIACGETIERAL</sequence>
<dbReference type="InterPro" id="IPR012341">
    <property type="entry name" value="6hp_glycosidase-like_sf"/>
</dbReference>
<dbReference type="SUPFAM" id="SSF74650">
    <property type="entry name" value="Galactose mutarotase-like"/>
    <property type="match status" value="1"/>
</dbReference>
<evidence type="ECO:0000313" key="6">
    <source>
        <dbReference type="EMBL" id="MFD1786513.1"/>
    </source>
</evidence>
<evidence type="ECO:0000256" key="2">
    <source>
        <dbReference type="SAM" id="MobiDB-lite"/>
    </source>
</evidence>
<dbReference type="InterPro" id="IPR037018">
    <property type="entry name" value="GH65_N"/>
</dbReference>
<dbReference type="Pfam" id="PF03633">
    <property type="entry name" value="Glyco_hydro_65C"/>
    <property type="match status" value="1"/>
</dbReference>
<dbReference type="Gene3D" id="1.50.10.10">
    <property type="match status" value="1"/>
</dbReference>
<evidence type="ECO:0000256" key="1">
    <source>
        <dbReference type="ARBA" id="ARBA00006768"/>
    </source>
</evidence>
<dbReference type="SUPFAM" id="SSF48208">
    <property type="entry name" value="Six-hairpin glycosidases"/>
    <property type="match status" value="1"/>
</dbReference>
<dbReference type="InterPro" id="IPR011013">
    <property type="entry name" value="Gal_mutarotase_sf_dom"/>
</dbReference>